<dbReference type="EMBL" id="RDFA01000003">
    <property type="protein sequence ID" value="RXK49149.1"/>
    <property type="molecule type" value="Genomic_DNA"/>
</dbReference>
<keyword evidence="3" id="KW-0804">Transcription</keyword>
<dbReference type="Proteomes" id="UP000289691">
    <property type="component" value="Unassembled WGS sequence"/>
</dbReference>
<evidence type="ECO:0000256" key="1">
    <source>
        <dbReference type="ARBA" id="ARBA00023015"/>
    </source>
</evidence>
<keyword evidence="1" id="KW-0805">Transcription regulation</keyword>
<keyword evidence="2" id="KW-0238">DNA-binding</keyword>
<dbReference type="InterPro" id="IPR019888">
    <property type="entry name" value="Tscrpt_reg_AsnC-like"/>
</dbReference>
<dbReference type="PANTHER" id="PTHR43413:SF4">
    <property type="entry name" value="HTH-TYPE TRANSCRIPTIONAL REGULATOR LYSM"/>
    <property type="match status" value="1"/>
</dbReference>
<dbReference type="Pfam" id="PF13404">
    <property type="entry name" value="HTH_AsnC-type"/>
    <property type="match status" value="1"/>
</dbReference>
<dbReference type="PANTHER" id="PTHR43413">
    <property type="entry name" value="TRANSCRIPTIONAL REGULATOR, ASNC FAMILY"/>
    <property type="match status" value="1"/>
</dbReference>
<dbReference type="PROSITE" id="PS00519">
    <property type="entry name" value="HTH_ASNC_1"/>
    <property type="match status" value="1"/>
</dbReference>
<dbReference type="InterPro" id="IPR011017">
    <property type="entry name" value="TRASH_dom"/>
</dbReference>
<evidence type="ECO:0000256" key="2">
    <source>
        <dbReference type="ARBA" id="ARBA00023125"/>
    </source>
</evidence>
<evidence type="ECO:0000259" key="4">
    <source>
        <dbReference type="PROSITE" id="PS50956"/>
    </source>
</evidence>
<organism evidence="5 6">
    <name type="scientific">Halorientalis pallida</name>
    <dbReference type="NCBI Taxonomy" id="2479928"/>
    <lineage>
        <taxon>Archaea</taxon>
        <taxon>Methanobacteriati</taxon>
        <taxon>Methanobacteriota</taxon>
        <taxon>Stenosarchaea group</taxon>
        <taxon>Halobacteria</taxon>
        <taxon>Halobacteriales</taxon>
        <taxon>Haloarculaceae</taxon>
        <taxon>Halorientalis</taxon>
    </lineage>
</organism>
<dbReference type="Gene3D" id="2.10.110.10">
    <property type="entry name" value="Cysteine Rich Protein"/>
    <property type="match status" value="1"/>
</dbReference>
<proteinExistence type="predicted"/>
<dbReference type="InterPro" id="IPR050684">
    <property type="entry name" value="HTH-Siroheme_Decarb"/>
</dbReference>
<evidence type="ECO:0000313" key="5">
    <source>
        <dbReference type="EMBL" id="RXK49149.1"/>
    </source>
</evidence>
<dbReference type="GO" id="GO:0043565">
    <property type="term" value="F:sequence-specific DNA binding"/>
    <property type="evidence" value="ECO:0007669"/>
    <property type="project" value="InterPro"/>
</dbReference>
<dbReference type="InterPro" id="IPR011991">
    <property type="entry name" value="ArsR-like_HTH"/>
</dbReference>
<accession>A0A498KV82</accession>
<dbReference type="InterPro" id="IPR000485">
    <property type="entry name" value="AsnC-type_HTH_dom"/>
</dbReference>
<evidence type="ECO:0000256" key="3">
    <source>
        <dbReference type="ARBA" id="ARBA00023163"/>
    </source>
</evidence>
<dbReference type="AlphaFoldDB" id="A0A498KV82"/>
<dbReference type="RefSeq" id="WP_129068745.1">
    <property type="nucleotide sequence ID" value="NZ_RDFA01000003.1"/>
</dbReference>
<dbReference type="SUPFAM" id="SSF46785">
    <property type="entry name" value="Winged helix' DNA-binding domain"/>
    <property type="match status" value="1"/>
</dbReference>
<dbReference type="InterPro" id="IPR019885">
    <property type="entry name" value="Tscrpt_reg_HTH_AsnC-type_CS"/>
</dbReference>
<dbReference type="InterPro" id="IPR036388">
    <property type="entry name" value="WH-like_DNA-bd_sf"/>
</dbReference>
<dbReference type="PRINTS" id="PR00033">
    <property type="entry name" value="HTHASNC"/>
</dbReference>
<reference evidence="5 6" key="1">
    <citation type="submission" date="2019-01" db="EMBL/GenBank/DDBJ databases">
        <title>Halorientalis sp. F13-25 a new haloarchaeum isolated from hypersaline water.</title>
        <authorList>
            <person name="Ana D.-V."/>
            <person name="Cristina S.-P."/>
            <person name="Antonio V."/>
        </authorList>
    </citation>
    <scope>NUCLEOTIDE SEQUENCE [LARGE SCALE GENOMIC DNA]</scope>
    <source>
        <strain evidence="5 6">F13-25</strain>
    </source>
</reference>
<dbReference type="SMART" id="SM00344">
    <property type="entry name" value="HTH_ASNC"/>
    <property type="match status" value="1"/>
</dbReference>
<dbReference type="CDD" id="cd00090">
    <property type="entry name" value="HTH_ARSR"/>
    <property type="match status" value="1"/>
</dbReference>
<name>A0A498KV82_9EURY</name>
<dbReference type="InterPro" id="IPR036390">
    <property type="entry name" value="WH_DNA-bd_sf"/>
</dbReference>
<sequence length="198" mass="21461">MRGLDETDREILDILLSDGRRPYSDIAEAVGLSPPAVSDRIDRLQDRGIVRRFTVDLDRSVLQEGVPVLLDLQVRPGRGGVVADALSAADPVEHVFTTVDERVVATATVEDGDVSGMLADAVEMEDLDGYDVRLLDDTAWSPSMDGAKFAPECAECGNTVGSGGETTELDGSRYHFCCSSCRSQFVDRYEELREGATS</sequence>
<keyword evidence="6" id="KW-1185">Reference proteome</keyword>
<gene>
    <name evidence="5" type="ORF">EAF64_09485</name>
</gene>
<dbReference type="PROSITE" id="PS50956">
    <property type="entry name" value="HTH_ASNC_2"/>
    <property type="match status" value="1"/>
</dbReference>
<dbReference type="SMART" id="SM00746">
    <property type="entry name" value="TRASH"/>
    <property type="match status" value="1"/>
</dbReference>
<dbReference type="Pfam" id="PF24273">
    <property type="entry name" value="TRASH_HVO_1752_C"/>
    <property type="match status" value="1"/>
</dbReference>
<feature type="domain" description="HTH asnC-type" evidence="4">
    <location>
        <begin position="4"/>
        <end position="67"/>
    </location>
</feature>
<dbReference type="OrthoDB" id="33200at2157"/>
<protein>
    <submittedName>
        <fullName evidence="5">AsnC family transcriptional regulator</fullName>
    </submittedName>
</protein>
<comment type="caution">
    <text evidence="5">The sequence shown here is derived from an EMBL/GenBank/DDBJ whole genome shotgun (WGS) entry which is preliminary data.</text>
</comment>
<evidence type="ECO:0000313" key="6">
    <source>
        <dbReference type="Proteomes" id="UP000289691"/>
    </source>
</evidence>
<dbReference type="InterPro" id="IPR056526">
    <property type="entry name" value="TRASH_HVO_1752"/>
</dbReference>
<dbReference type="Gene3D" id="1.10.10.10">
    <property type="entry name" value="Winged helix-like DNA-binding domain superfamily/Winged helix DNA-binding domain"/>
    <property type="match status" value="1"/>
</dbReference>